<dbReference type="Pfam" id="PF00665">
    <property type="entry name" value="rve"/>
    <property type="match status" value="1"/>
</dbReference>
<dbReference type="PROSITE" id="PS50878">
    <property type="entry name" value="RT_POL"/>
    <property type="match status" value="1"/>
</dbReference>
<dbReference type="Pfam" id="PF17919">
    <property type="entry name" value="RT_RNaseH_2"/>
    <property type="match status" value="1"/>
</dbReference>
<reference evidence="6" key="1">
    <citation type="journal article" date="2015" name="Proc. Natl. Acad. Sci. U.S.A.">
        <title>Genome sequence of the Asian Tiger mosquito, Aedes albopictus, reveals insights into its biology, genetics, and evolution.</title>
        <authorList>
            <person name="Chen X.G."/>
            <person name="Jiang X."/>
            <person name="Gu J."/>
            <person name="Xu M."/>
            <person name="Wu Y."/>
            <person name="Deng Y."/>
            <person name="Zhang C."/>
            <person name="Bonizzoni M."/>
            <person name="Dermauw W."/>
            <person name="Vontas J."/>
            <person name="Armbruster P."/>
            <person name="Huang X."/>
            <person name="Yang Y."/>
            <person name="Zhang H."/>
            <person name="He W."/>
            <person name="Peng H."/>
            <person name="Liu Y."/>
            <person name="Wu K."/>
            <person name="Chen J."/>
            <person name="Lirakis M."/>
            <person name="Topalis P."/>
            <person name="Van Leeuwen T."/>
            <person name="Hall A.B."/>
            <person name="Jiang X."/>
            <person name="Thorpe C."/>
            <person name="Mueller R.L."/>
            <person name="Sun C."/>
            <person name="Waterhouse R.M."/>
            <person name="Yan G."/>
            <person name="Tu Z.J."/>
            <person name="Fang X."/>
            <person name="James A.A."/>
        </authorList>
    </citation>
    <scope>NUCLEOTIDE SEQUENCE [LARGE SCALE GENOMIC DNA]</scope>
    <source>
        <strain evidence="6">Foshan</strain>
    </source>
</reference>
<keyword evidence="6" id="KW-1185">Reference proteome</keyword>
<dbReference type="PANTHER" id="PTHR37984:SF11">
    <property type="entry name" value="INTEGRASE CATALYTIC DOMAIN-CONTAINING PROTEIN"/>
    <property type="match status" value="1"/>
</dbReference>
<dbReference type="Gene3D" id="3.10.10.10">
    <property type="entry name" value="HIV Type 1 Reverse Transcriptase, subunit A, domain 1"/>
    <property type="match status" value="1"/>
</dbReference>
<dbReference type="CDD" id="cd09274">
    <property type="entry name" value="RNase_HI_RT_Ty3"/>
    <property type="match status" value="1"/>
</dbReference>
<dbReference type="CDD" id="cd01647">
    <property type="entry name" value="RT_LTR"/>
    <property type="match status" value="1"/>
</dbReference>
<dbReference type="InterPro" id="IPR012337">
    <property type="entry name" value="RNaseH-like_sf"/>
</dbReference>
<dbReference type="EnsemblMetazoa" id="AALFPA23_006836.R8988">
    <property type="protein sequence ID" value="AALFPA23_006836.P8988"/>
    <property type="gene ID" value="AALFPA23_006836"/>
</dbReference>
<dbReference type="Proteomes" id="UP000069940">
    <property type="component" value="Unassembled WGS sequence"/>
</dbReference>
<feature type="domain" description="Integrase catalytic" evidence="4">
    <location>
        <begin position="740"/>
        <end position="895"/>
    </location>
</feature>
<evidence type="ECO:0000259" key="4">
    <source>
        <dbReference type="PROSITE" id="PS50994"/>
    </source>
</evidence>
<dbReference type="RefSeq" id="XP_062698543.1">
    <property type="nucleotide sequence ID" value="XM_062842559.1"/>
</dbReference>
<protein>
    <recommendedName>
        <fullName evidence="1">RNA-directed DNA polymerase</fullName>
        <ecNumber evidence="1">2.7.7.49</ecNumber>
    </recommendedName>
</protein>
<proteinExistence type="predicted"/>
<dbReference type="InterPro" id="IPR050951">
    <property type="entry name" value="Retrovirus_Pol_polyprotein"/>
</dbReference>
<dbReference type="InterPro" id="IPR043502">
    <property type="entry name" value="DNA/RNA_pol_sf"/>
</dbReference>
<dbReference type="RefSeq" id="XP_062698544.1">
    <property type="nucleotide sequence ID" value="XM_062842560.1"/>
</dbReference>
<accession>A0ABM1Y8Q9</accession>
<feature type="region of interest" description="Disordered" evidence="2">
    <location>
        <begin position="1025"/>
        <end position="1054"/>
    </location>
</feature>
<evidence type="ECO:0000313" key="6">
    <source>
        <dbReference type="Proteomes" id="UP000069940"/>
    </source>
</evidence>
<sequence>MPTICQTEEDAFVVGRVAGFRIIFFIDSGAQVNTITKTQFEKMVKKDSIRSKLINLSYTTDTKLRAYAASSNIKVVATFSAELYVSKDRPVLVEKFYVVDEGRALLGFNTSTRYSVLVVGLSIPVDDIHWPCEFATVNSIANELVPEFPKFNVPPVVLHYNKEMPPARNVYTHIPAAYQELTKRKLDEMLSLGIIEVVTDDMDRSFCSSLLVVPKGRDDIRLVVDLRGPNKCIHRTPFRMPTFEDILMKLHGAKWFSTIDLKSAFFHVALDESCRHLTNFFSGEAMYRCCRLPFGLCNAPDIFQEIMQTTILSDCEGVVNYLDDVLIFGATKEQHDKNLNAVMARLQDHNVNINTEKCVLSKQEVTFLGFKLSESGWSVDDSKIQAIQNFRRPQNQAEVKSFLGLINFIERFIPQRADKTRHLRELAKADHFYWGQEHDAEFVDLTCNAWKTVQTLGYYNRNDRTELFVDASPHGLGAVLVQFDANANPRVIACASKALSATEMKYPHTQKEALAMVWGVEKFSTYLMSIEFTIRSDAESNEFIFGGMHRIGKRAVSRAEAWALRLQPYNFTVERIPGNENLADTLSRLIGDTPLTEPFDDAADRHLLYLLDAGEMDLSWNEIEVQAEEDVEQSEVREALKTGQWEGHLRCYESQAKYLRTLGSLIFKEDRVVLPNKLRDKALITAHQGHMGAASMKRILRNYFWWPKMSKDAEKYVKGCETCLRLSHKNAPLPLTSRELPNGPWEILQIDFFADQEFGYGEFLVIVDTYSRYLHVIEMKRTDADATNEALMRIFEVWGYPLAIHSDNGPPFQSDKFIKTWEDKGVAIRKSIPLSAQSNGAVERQNKGIKDALAASKLDRTNWRTALDQYLHMHNKVRPLSRLGVTPFEMLVGWKCRGTFPCLWSSNSAEQLDRTDIREKDASSKLESKIYADSRRGAKYSDIAVGDRVFIAQQKKHKSDPTFSAERFTVIAREGAKVVVRSERGVQYSRNAQDVKKIPVHLTSGSEHPTQQETEENDQMLLQTSSGTELENDPEGAGTEVSASSPINESGRPHRIIRKPNRFKDMILFSIFE</sequence>
<dbReference type="InterPro" id="IPR000477">
    <property type="entry name" value="RT_dom"/>
</dbReference>
<dbReference type="InterPro" id="IPR001584">
    <property type="entry name" value="Integrase_cat-core"/>
</dbReference>
<dbReference type="RefSeq" id="XP_062698541.1">
    <property type="nucleotide sequence ID" value="XM_062842557.1"/>
</dbReference>
<evidence type="ECO:0000256" key="2">
    <source>
        <dbReference type="SAM" id="MobiDB-lite"/>
    </source>
</evidence>
<dbReference type="Pfam" id="PF17921">
    <property type="entry name" value="Integrase_H2C2"/>
    <property type="match status" value="1"/>
</dbReference>
<dbReference type="SUPFAM" id="SSF56672">
    <property type="entry name" value="DNA/RNA polymerases"/>
    <property type="match status" value="1"/>
</dbReference>
<dbReference type="SUPFAM" id="SSF53098">
    <property type="entry name" value="Ribonuclease H-like"/>
    <property type="match status" value="1"/>
</dbReference>
<evidence type="ECO:0000256" key="1">
    <source>
        <dbReference type="ARBA" id="ARBA00012493"/>
    </source>
</evidence>
<dbReference type="EnsemblMetazoa" id="AALFPA23_006836.R8989">
    <property type="protein sequence ID" value="AALFPA23_006836.P8989"/>
    <property type="gene ID" value="AALFPA23_006836"/>
</dbReference>
<dbReference type="RefSeq" id="XP_062698542.1">
    <property type="nucleotide sequence ID" value="XM_062842558.1"/>
</dbReference>
<evidence type="ECO:0000313" key="5">
    <source>
        <dbReference type="EnsemblMetazoa" id="AALFPA23_006836.P8988"/>
    </source>
</evidence>
<dbReference type="InterPro" id="IPR043128">
    <property type="entry name" value="Rev_trsase/Diguanyl_cyclase"/>
</dbReference>
<dbReference type="Gene3D" id="1.10.340.70">
    <property type="match status" value="1"/>
</dbReference>
<name>A0ABM1Y8Q9_AEDAL</name>
<dbReference type="Gene3D" id="3.30.70.270">
    <property type="match status" value="2"/>
</dbReference>
<organism evidence="5 6">
    <name type="scientific">Aedes albopictus</name>
    <name type="common">Asian tiger mosquito</name>
    <name type="synonym">Stegomyia albopicta</name>
    <dbReference type="NCBI Taxonomy" id="7160"/>
    <lineage>
        <taxon>Eukaryota</taxon>
        <taxon>Metazoa</taxon>
        <taxon>Ecdysozoa</taxon>
        <taxon>Arthropoda</taxon>
        <taxon>Hexapoda</taxon>
        <taxon>Insecta</taxon>
        <taxon>Pterygota</taxon>
        <taxon>Neoptera</taxon>
        <taxon>Endopterygota</taxon>
        <taxon>Diptera</taxon>
        <taxon>Nematocera</taxon>
        <taxon>Culicoidea</taxon>
        <taxon>Culicidae</taxon>
        <taxon>Culicinae</taxon>
        <taxon>Aedini</taxon>
        <taxon>Aedes</taxon>
        <taxon>Stegomyia</taxon>
    </lineage>
</organism>
<evidence type="ECO:0000259" key="3">
    <source>
        <dbReference type="PROSITE" id="PS50878"/>
    </source>
</evidence>
<dbReference type="EnsemblMetazoa" id="AALFPA23_006836.R8990">
    <property type="protein sequence ID" value="AALFPA23_006836.P8990"/>
    <property type="gene ID" value="AALFPA23_006836"/>
</dbReference>
<dbReference type="InterPro" id="IPR041588">
    <property type="entry name" value="Integrase_H2C2"/>
</dbReference>
<feature type="domain" description="Reverse transcriptase" evidence="3">
    <location>
        <begin position="194"/>
        <end position="372"/>
    </location>
</feature>
<dbReference type="Pfam" id="PF00078">
    <property type="entry name" value="RVT_1"/>
    <property type="match status" value="1"/>
</dbReference>
<dbReference type="InterPro" id="IPR036397">
    <property type="entry name" value="RNaseH_sf"/>
</dbReference>
<dbReference type="Gene3D" id="3.30.420.10">
    <property type="entry name" value="Ribonuclease H-like superfamily/Ribonuclease H"/>
    <property type="match status" value="1"/>
</dbReference>
<dbReference type="PANTHER" id="PTHR37984">
    <property type="entry name" value="PROTEIN CBG26694"/>
    <property type="match status" value="1"/>
</dbReference>
<dbReference type="GeneID" id="115267400"/>
<dbReference type="EnsemblMetazoa" id="AALFPA23_006836.R8992">
    <property type="protein sequence ID" value="AALFPA23_006836.P8992"/>
    <property type="gene ID" value="AALFPA23_006836"/>
</dbReference>
<dbReference type="InterPro" id="IPR041577">
    <property type="entry name" value="RT_RNaseH_2"/>
</dbReference>
<dbReference type="PROSITE" id="PS50994">
    <property type="entry name" value="INTEGRASE"/>
    <property type="match status" value="1"/>
</dbReference>
<dbReference type="Gene3D" id="3.10.20.370">
    <property type="match status" value="1"/>
</dbReference>
<dbReference type="EC" id="2.7.7.49" evidence="1"/>
<reference evidence="5" key="2">
    <citation type="submission" date="2025-05" db="UniProtKB">
        <authorList>
            <consortium name="EnsemblMetazoa"/>
        </authorList>
    </citation>
    <scope>IDENTIFICATION</scope>
    <source>
        <strain evidence="5">Foshan</strain>
    </source>
</reference>